<dbReference type="PROSITE" id="PS51125">
    <property type="entry name" value="NHL"/>
    <property type="match status" value="1"/>
</dbReference>
<dbReference type="EnsemblMetazoa" id="XM_003729201">
    <property type="protein sequence ID" value="XP_003729249"/>
    <property type="gene ID" value="LOC100889290"/>
</dbReference>
<feature type="compositionally biased region" description="Low complexity" evidence="7">
    <location>
        <begin position="102"/>
        <end position="116"/>
    </location>
</feature>
<dbReference type="OMA" id="WRICSKE"/>
<keyword evidence="4" id="KW-0862">Zinc</keyword>
<evidence type="ECO:0000256" key="4">
    <source>
        <dbReference type="ARBA" id="ARBA00022833"/>
    </source>
</evidence>
<organism evidence="9 10">
    <name type="scientific">Strongylocentrotus purpuratus</name>
    <name type="common">Purple sea urchin</name>
    <dbReference type="NCBI Taxonomy" id="7668"/>
    <lineage>
        <taxon>Eukaryota</taxon>
        <taxon>Metazoa</taxon>
        <taxon>Echinodermata</taxon>
        <taxon>Eleutherozoa</taxon>
        <taxon>Echinozoa</taxon>
        <taxon>Echinoidea</taxon>
        <taxon>Euechinoidea</taxon>
        <taxon>Echinacea</taxon>
        <taxon>Camarodonta</taxon>
        <taxon>Echinidea</taxon>
        <taxon>Strongylocentrotidae</taxon>
        <taxon>Strongylocentrotus</taxon>
    </lineage>
</organism>
<proteinExistence type="predicted"/>
<dbReference type="InterPro" id="IPR001258">
    <property type="entry name" value="NHL_repeat"/>
</dbReference>
<keyword evidence="3 5" id="KW-0863">Zinc-finger</keyword>
<dbReference type="CDD" id="cd05819">
    <property type="entry name" value="NHL"/>
    <property type="match status" value="1"/>
</dbReference>
<dbReference type="PANTHER" id="PTHR24104">
    <property type="entry name" value="E3 UBIQUITIN-PROTEIN LIGASE NHLRC1-RELATED"/>
    <property type="match status" value="1"/>
</dbReference>
<feature type="domain" description="RING-type" evidence="8">
    <location>
        <begin position="19"/>
        <end position="64"/>
    </location>
</feature>
<evidence type="ECO:0000256" key="3">
    <source>
        <dbReference type="ARBA" id="ARBA00022771"/>
    </source>
</evidence>
<evidence type="ECO:0000313" key="9">
    <source>
        <dbReference type="EnsemblMetazoa" id="XP_003729249"/>
    </source>
</evidence>
<evidence type="ECO:0000256" key="6">
    <source>
        <dbReference type="PROSITE-ProRule" id="PRU00504"/>
    </source>
</evidence>
<evidence type="ECO:0000256" key="5">
    <source>
        <dbReference type="PROSITE-ProRule" id="PRU00175"/>
    </source>
</evidence>
<dbReference type="Gene3D" id="3.30.40.10">
    <property type="entry name" value="Zinc/RING finger domain, C3HC4 (zinc finger)"/>
    <property type="match status" value="1"/>
</dbReference>
<feature type="repeat" description="NHL" evidence="6">
    <location>
        <begin position="386"/>
        <end position="415"/>
    </location>
</feature>
<dbReference type="InParanoid" id="A0A7M7GHB4"/>
<feature type="region of interest" description="Disordered" evidence="7">
    <location>
        <begin position="87"/>
        <end position="117"/>
    </location>
</feature>
<dbReference type="InterPro" id="IPR027370">
    <property type="entry name" value="Znf-RING_euk"/>
</dbReference>
<dbReference type="OrthoDB" id="654191at2759"/>
<dbReference type="KEGG" id="spu:100889290"/>
<name>A0A7M7GHB4_STRPU</name>
<evidence type="ECO:0000259" key="8">
    <source>
        <dbReference type="PROSITE" id="PS50089"/>
    </source>
</evidence>
<dbReference type="AlphaFoldDB" id="A0A7M7GHB4"/>
<dbReference type="Proteomes" id="UP000007110">
    <property type="component" value="Unassembled WGS sequence"/>
</dbReference>
<keyword evidence="10" id="KW-1185">Reference proteome</keyword>
<evidence type="ECO:0000256" key="7">
    <source>
        <dbReference type="SAM" id="MobiDB-lite"/>
    </source>
</evidence>
<dbReference type="Gene3D" id="2.120.10.30">
    <property type="entry name" value="TolB, C-terminal domain"/>
    <property type="match status" value="2"/>
</dbReference>
<dbReference type="GO" id="GO:0008270">
    <property type="term" value="F:zinc ion binding"/>
    <property type="evidence" value="ECO:0007669"/>
    <property type="project" value="UniProtKB-KW"/>
</dbReference>
<reference evidence="9" key="2">
    <citation type="submission" date="2021-01" db="UniProtKB">
        <authorList>
            <consortium name="EnsemblMetazoa"/>
        </authorList>
    </citation>
    <scope>IDENTIFICATION</scope>
</reference>
<sequence>MRKPSSQSSSASNTQDDQCPLHLDTVQDAYRLPCGHTACQECLYAIATASRKFRRPHITCPVCQKTSMFEPEQKDLEDAQIRAESRCDLSRTPSISEEPRSRSSSLSSYGGSPSILHPTRHRYSMEINESLDMDASKLTISNDPMVNKRVTITLSLCDRDGKVIIPNSNAYIRATILFPDQQLKEIELFPYRPQSLGNRDLTRSFEKVFIPQSVGKYEVDVSVPGNSKEHILAFILVKPSGGKVFDLRGMSKFKNPHDIFLTGGQYVITDKGNHRIIVTDREGVVQMEFGSTPPKGLKRIGPFAIAGDPGAYYVTDDANKCVLQFVRTTAKLRLWAKVGPSPTGIALDIEHVYVADAKESNVRVFNRHAQQLYTIAYPGILEGAVSYPWFIKINSKGNLVISDRNNCRIQIFDLQSKKSLLVIPTEFAGKRWHCRGLALDRLDNIYVTCRRRDSWRICSKETIMVFSTTGDYLGNFGELGEFNYIRGITIDDDQATAVVVDGANHRIKGYRL</sequence>
<dbReference type="FunFam" id="2.120.10.30:FF:000264">
    <property type="entry name" value="Serine/threonine protein kinase, putative"/>
    <property type="match status" value="1"/>
</dbReference>
<dbReference type="InterPro" id="IPR001841">
    <property type="entry name" value="Znf_RING"/>
</dbReference>
<dbReference type="GO" id="GO:0043161">
    <property type="term" value="P:proteasome-mediated ubiquitin-dependent protein catabolic process"/>
    <property type="evidence" value="ECO:0000318"/>
    <property type="project" value="GO_Central"/>
</dbReference>
<dbReference type="InterPro" id="IPR050952">
    <property type="entry name" value="TRIM-NHL_E3_ligases"/>
</dbReference>
<dbReference type="PANTHER" id="PTHR24104:SF47">
    <property type="entry name" value="E3 UBIQUITIN-PROTEIN LIGASE NHLRC1"/>
    <property type="match status" value="1"/>
</dbReference>
<dbReference type="RefSeq" id="XP_003729249.1">
    <property type="nucleotide sequence ID" value="XM_003729201.3"/>
</dbReference>
<keyword evidence="2" id="KW-0677">Repeat</keyword>
<dbReference type="SUPFAM" id="SSF101898">
    <property type="entry name" value="NHL repeat"/>
    <property type="match status" value="1"/>
</dbReference>
<evidence type="ECO:0000256" key="1">
    <source>
        <dbReference type="ARBA" id="ARBA00022723"/>
    </source>
</evidence>
<dbReference type="SUPFAM" id="SSF57850">
    <property type="entry name" value="RING/U-box"/>
    <property type="match status" value="1"/>
</dbReference>
<evidence type="ECO:0000256" key="2">
    <source>
        <dbReference type="ARBA" id="ARBA00022737"/>
    </source>
</evidence>
<dbReference type="InterPro" id="IPR011042">
    <property type="entry name" value="6-blade_b-propeller_TolB-like"/>
</dbReference>
<dbReference type="Pfam" id="PF13445">
    <property type="entry name" value="zf-RING_UBOX"/>
    <property type="match status" value="1"/>
</dbReference>
<dbReference type="GeneID" id="100889290"/>
<dbReference type="GO" id="GO:0000209">
    <property type="term" value="P:protein polyubiquitination"/>
    <property type="evidence" value="ECO:0000318"/>
    <property type="project" value="GO_Central"/>
</dbReference>
<accession>A0A7M7GHB4</accession>
<dbReference type="Pfam" id="PF01436">
    <property type="entry name" value="NHL"/>
    <property type="match status" value="1"/>
</dbReference>
<protein>
    <recommendedName>
        <fullName evidence="8">RING-type domain-containing protein</fullName>
    </recommendedName>
</protein>
<evidence type="ECO:0000313" key="10">
    <source>
        <dbReference type="Proteomes" id="UP000007110"/>
    </source>
</evidence>
<dbReference type="InterPro" id="IPR013083">
    <property type="entry name" value="Znf_RING/FYVE/PHD"/>
</dbReference>
<dbReference type="PROSITE" id="PS50089">
    <property type="entry name" value="ZF_RING_2"/>
    <property type="match status" value="1"/>
</dbReference>
<reference evidence="10" key="1">
    <citation type="submission" date="2015-02" db="EMBL/GenBank/DDBJ databases">
        <title>Genome sequencing for Strongylocentrotus purpuratus.</title>
        <authorList>
            <person name="Murali S."/>
            <person name="Liu Y."/>
            <person name="Vee V."/>
            <person name="English A."/>
            <person name="Wang M."/>
            <person name="Skinner E."/>
            <person name="Han Y."/>
            <person name="Muzny D.M."/>
            <person name="Worley K.C."/>
            <person name="Gibbs R.A."/>
        </authorList>
    </citation>
    <scope>NUCLEOTIDE SEQUENCE</scope>
</reference>
<dbReference type="GO" id="GO:0061630">
    <property type="term" value="F:ubiquitin protein ligase activity"/>
    <property type="evidence" value="ECO:0000318"/>
    <property type="project" value="GO_Central"/>
</dbReference>
<dbReference type="FunFam" id="3.30.40.10:FF:001224">
    <property type="entry name" value="Fcp-1"/>
    <property type="match status" value="1"/>
</dbReference>
<keyword evidence="1" id="KW-0479">Metal-binding</keyword>